<keyword evidence="1" id="KW-0472">Membrane</keyword>
<evidence type="ECO:0000313" key="3">
    <source>
        <dbReference type="Proteomes" id="UP000271003"/>
    </source>
</evidence>
<dbReference type="RefSeq" id="WP_170143882.1">
    <property type="nucleotide sequence ID" value="NZ_AP018786.1"/>
</dbReference>
<accession>A0A2Z6IAQ5</accession>
<gene>
    <name evidence="2" type="ORF">SUTMEG_14960</name>
</gene>
<dbReference type="KEGG" id="sutt:SUTMEG_14960"/>
<dbReference type="AlphaFoldDB" id="A0A2Z6IAQ5"/>
<proteinExistence type="predicted"/>
<keyword evidence="3" id="KW-1185">Reference proteome</keyword>
<feature type="transmembrane region" description="Helical" evidence="1">
    <location>
        <begin position="7"/>
        <end position="26"/>
    </location>
</feature>
<keyword evidence="1" id="KW-0812">Transmembrane</keyword>
<evidence type="ECO:0000256" key="1">
    <source>
        <dbReference type="SAM" id="Phobius"/>
    </source>
</evidence>
<dbReference type="EMBL" id="AP018786">
    <property type="protein sequence ID" value="BBF23605.1"/>
    <property type="molecule type" value="Genomic_DNA"/>
</dbReference>
<reference evidence="2 3" key="1">
    <citation type="journal article" date="2018" name="Int. J. Syst. Evol. Microbiol.">
        <title>Mesosutterella multiformis gen. nov., sp. nov., a member of the family Sutterellaceae and Sutterella megalosphaeroides sp. nov., isolated from human faeces.</title>
        <authorList>
            <person name="Sakamoto M."/>
            <person name="Ikeyama N."/>
            <person name="Kunihiro T."/>
            <person name="Iino T."/>
            <person name="Yuki M."/>
            <person name="Ohkuma M."/>
        </authorList>
    </citation>
    <scope>NUCLEOTIDE SEQUENCE [LARGE SCALE GENOMIC DNA]</scope>
    <source>
        <strain evidence="2 3">6FBBBH3</strain>
    </source>
</reference>
<organism evidence="2 3">
    <name type="scientific">Sutterella megalosphaeroides</name>
    <dbReference type="NCBI Taxonomy" id="2494234"/>
    <lineage>
        <taxon>Bacteria</taxon>
        <taxon>Pseudomonadati</taxon>
        <taxon>Pseudomonadota</taxon>
        <taxon>Betaproteobacteria</taxon>
        <taxon>Burkholderiales</taxon>
        <taxon>Sutterellaceae</taxon>
        <taxon>Sutterella</taxon>
    </lineage>
</organism>
<evidence type="ECO:0000313" key="2">
    <source>
        <dbReference type="EMBL" id="BBF23605.1"/>
    </source>
</evidence>
<keyword evidence="1" id="KW-1133">Transmembrane helix</keyword>
<name>A0A2Z6IAQ5_9BURK</name>
<sequence>MPRKRHPIVENGGLAVLAFAIFLLVGTQPSEAFLYAALLFAAAYGIDRLKQRK</sequence>
<dbReference type="Proteomes" id="UP000271003">
    <property type="component" value="Chromosome"/>
</dbReference>
<protein>
    <submittedName>
        <fullName evidence="2">Uncharacterized protein</fullName>
    </submittedName>
</protein>